<dbReference type="GO" id="GO:0010005">
    <property type="term" value="C:cortical microtubule, transverse to long axis"/>
    <property type="evidence" value="ECO:0007669"/>
    <property type="project" value="TreeGrafter"/>
</dbReference>
<keyword evidence="2" id="KW-0493">Microtubule</keyword>
<dbReference type="GO" id="GO:0043622">
    <property type="term" value="P:cortical microtubule organization"/>
    <property type="evidence" value="ECO:0007669"/>
    <property type="project" value="InterPro"/>
</dbReference>
<feature type="compositionally biased region" description="Polar residues" evidence="3">
    <location>
        <begin position="51"/>
        <end position="64"/>
    </location>
</feature>
<dbReference type="Proteomes" id="UP001151287">
    <property type="component" value="Unassembled WGS sequence"/>
</dbReference>
<reference evidence="4" key="1">
    <citation type="journal article" date="2022" name="Cell">
        <title>Repeat-based holocentromeres influence genome architecture and karyotype evolution.</title>
        <authorList>
            <person name="Hofstatter P.G."/>
            <person name="Thangavel G."/>
            <person name="Lux T."/>
            <person name="Neumann P."/>
            <person name="Vondrak T."/>
            <person name="Novak P."/>
            <person name="Zhang M."/>
            <person name="Costa L."/>
            <person name="Castellani M."/>
            <person name="Scott A."/>
            <person name="Toegelov H."/>
            <person name="Fuchs J."/>
            <person name="Mata-Sucre Y."/>
            <person name="Dias Y."/>
            <person name="Vanzela A.L.L."/>
            <person name="Huettel B."/>
            <person name="Almeida C.C.S."/>
            <person name="Simkova H."/>
            <person name="Souza G."/>
            <person name="Pedrosa-Harand A."/>
            <person name="Macas J."/>
            <person name="Mayer K.F.X."/>
            <person name="Houben A."/>
            <person name="Marques A."/>
        </authorList>
    </citation>
    <scope>NUCLEOTIDE SEQUENCE</scope>
    <source>
        <strain evidence="4">RhyBre1mFocal</strain>
    </source>
</reference>
<dbReference type="AlphaFoldDB" id="A0A9Q0CHH1"/>
<comment type="similarity">
    <text evidence="1">Belongs to the SPIRAL1 family.</text>
</comment>
<dbReference type="OrthoDB" id="746163at2759"/>
<dbReference type="EMBL" id="JAMQYH010000003">
    <property type="protein sequence ID" value="KAJ1693574.1"/>
    <property type="molecule type" value="Genomic_DNA"/>
</dbReference>
<evidence type="ECO:0000256" key="1">
    <source>
        <dbReference type="ARBA" id="ARBA00009656"/>
    </source>
</evidence>
<keyword evidence="5" id="KW-1185">Reference proteome</keyword>
<evidence type="ECO:0000256" key="3">
    <source>
        <dbReference type="SAM" id="MobiDB-lite"/>
    </source>
</evidence>
<dbReference type="PANTHER" id="PTHR33403">
    <property type="entry name" value="SPR1"/>
    <property type="match status" value="1"/>
</dbReference>
<gene>
    <name evidence="4" type="ORF">LUZ63_010272</name>
</gene>
<evidence type="ECO:0000313" key="4">
    <source>
        <dbReference type="EMBL" id="KAJ1693574.1"/>
    </source>
</evidence>
<protein>
    <submittedName>
        <fullName evidence="4">Uncharacterized protein</fullName>
    </submittedName>
</protein>
<sequence>MSRGVSSGGGKSSLDYLFESDQKLLPIKGTKKSTPTPFALDSDGKGRDNEMQTTAVGATPSSGSRDQEQKLGKVSSGRPSVKVHSVPGGSLPLATYLEMLKICY</sequence>
<organism evidence="4 5">
    <name type="scientific">Rhynchospora breviuscula</name>
    <dbReference type="NCBI Taxonomy" id="2022672"/>
    <lineage>
        <taxon>Eukaryota</taxon>
        <taxon>Viridiplantae</taxon>
        <taxon>Streptophyta</taxon>
        <taxon>Embryophyta</taxon>
        <taxon>Tracheophyta</taxon>
        <taxon>Spermatophyta</taxon>
        <taxon>Magnoliopsida</taxon>
        <taxon>Liliopsida</taxon>
        <taxon>Poales</taxon>
        <taxon>Cyperaceae</taxon>
        <taxon>Cyperoideae</taxon>
        <taxon>Rhynchosporeae</taxon>
        <taxon>Rhynchospora</taxon>
    </lineage>
</organism>
<accession>A0A9Q0CHH1</accession>
<comment type="caution">
    <text evidence="4">The sequence shown here is derived from an EMBL/GenBank/DDBJ whole genome shotgun (WGS) entry which is preliminary data.</text>
</comment>
<evidence type="ECO:0000256" key="2">
    <source>
        <dbReference type="ARBA" id="ARBA00022701"/>
    </source>
</evidence>
<dbReference type="PANTHER" id="PTHR33403:SF19">
    <property type="entry name" value="PROTEIN SPIRAL1-LIKE 5"/>
    <property type="match status" value="1"/>
</dbReference>
<name>A0A9Q0CHH1_9POAL</name>
<dbReference type="InterPro" id="IPR039613">
    <property type="entry name" value="SPR1/2/3/4/5"/>
</dbReference>
<proteinExistence type="inferred from homology"/>
<feature type="region of interest" description="Disordered" evidence="3">
    <location>
        <begin position="25"/>
        <end position="87"/>
    </location>
</feature>
<evidence type="ECO:0000313" key="5">
    <source>
        <dbReference type="Proteomes" id="UP001151287"/>
    </source>
</evidence>